<gene>
    <name evidence="1" type="ORF">FUG_LOCUS55275</name>
</gene>
<evidence type="ECO:0000313" key="1">
    <source>
        <dbReference type="EMBL" id="VIO52976.1"/>
    </source>
</evidence>
<dbReference type="EMBL" id="CAAKMV010000044">
    <property type="protein sequence ID" value="VIO52976.1"/>
    <property type="molecule type" value="Genomic_DNA"/>
</dbReference>
<protein>
    <submittedName>
        <fullName evidence="1">Uncharacterized protein</fullName>
    </submittedName>
</protein>
<proteinExistence type="predicted"/>
<sequence>MFRLDIRLAAFVLNAFRPWITPPIMFSSNPEDDHAAARLLADILSARFFTAIFENSNSRPVVMTENCLNEYPPAHIFSAKGLNLPSSEKARLQATLEC</sequence>
<name>A0A4E9E661_GIBZA</name>
<reference evidence="1" key="1">
    <citation type="submission" date="2019-04" db="EMBL/GenBank/DDBJ databases">
        <authorList>
            <person name="Melise S."/>
            <person name="Noan J."/>
            <person name="Okalmin O."/>
        </authorList>
    </citation>
    <scope>NUCLEOTIDE SEQUENCE</scope>
    <source>
        <strain evidence="1">FN9</strain>
    </source>
</reference>
<organism evidence="1">
    <name type="scientific">Gibberella zeae</name>
    <name type="common">Wheat head blight fungus</name>
    <name type="synonym">Fusarium graminearum</name>
    <dbReference type="NCBI Taxonomy" id="5518"/>
    <lineage>
        <taxon>Eukaryota</taxon>
        <taxon>Fungi</taxon>
        <taxon>Dikarya</taxon>
        <taxon>Ascomycota</taxon>
        <taxon>Pezizomycotina</taxon>
        <taxon>Sordariomycetes</taxon>
        <taxon>Hypocreomycetidae</taxon>
        <taxon>Hypocreales</taxon>
        <taxon>Nectriaceae</taxon>
        <taxon>Fusarium</taxon>
    </lineage>
</organism>
<accession>A0A4E9E661</accession>
<dbReference type="AlphaFoldDB" id="A0A4E9E661"/>